<evidence type="ECO:0000256" key="10">
    <source>
        <dbReference type="PIRSR" id="PIRSR038084-1"/>
    </source>
</evidence>
<evidence type="ECO:0000259" key="13">
    <source>
        <dbReference type="Pfam" id="PF10394"/>
    </source>
</evidence>
<dbReference type="EC" id="2.3.1.48" evidence="3 9"/>
<evidence type="ECO:0000256" key="2">
    <source>
        <dbReference type="ARBA" id="ARBA00010543"/>
    </source>
</evidence>
<dbReference type="Gene3D" id="1.10.10.390">
    <property type="match status" value="1"/>
</dbReference>
<dbReference type="Gene3D" id="3.90.360.10">
    <property type="entry name" value="Histone acetyl transferase 1 (HAT1), N-terminal domain"/>
    <property type="match status" value="1"/>
</dbReference>
<keyword evidence="6 9" id="KW-0539">Nucleus</keyword>
<dbReference type="GO" id="GO:0000781">
    <property type="term" value="C:chromosome, telomeric region"/>
    <property type="evidence" value="ECO:0007669"/>
    <property type="project" value="GOC"/>
</dbReference>
<dbReference type="EMBL" id="MTYI01000023">
    <property type="protein sequence ID" value="PNP57877.1"/>
    <property type="molecule type" value="Genomic_DNA"/>
</dbReference>
<dbReference type="OrthoDB" id="10253098at2759"/>
<dbReference type="Gene3D" id="3.40.630.30">
    <property type="match status" value="1"/>
</dbReference>
<dbReference type="InterPro" id="IPR017380">
    <property type="entry name" value="Hist_AcTrfase_B-typ_cat-su"/>
</dbReference>
<sequence>MRDVTKDGTHVPLYLAPTRSALSAKGKGHQDANEALNISLVAPSKSGLKTIATFNPKFTYSIFGDDEKIFGYKDLKIHLRYRANDMRPHLRLAYSKKFKPVGEHEPTDVVGVLEEGGHLPKVAFVKGSDFDSSSQQLGDNWSPPGTLHDTFEGPDGQYEIWKGSLVDPAVRQLNSRLQILNLLFIEGGSYIGHDPESDSTELDLSDADRWTFFFLYRKQKSADDAEKSSYTFVGYATVYRFFYFPPLPTPPTSPADTWELPSGDMDLSQLPCRTRLSQFVILPPFQGKGSGARLYNTVFKYYHDHPQTHEFTVENPNEAFDDLRDNCDLAFLRSMPEFRELRLDTAVTVPKSGPLPRLIAGGDDLEKIRLQAKIAPRQFSRVLEMYLMSQLPKSVRPTMSLDDYVASPTAADKHKEKLWQLIVKQRLYRHNKEVLSQIDVAERIDKLSETLGSVELEYARILAAHDRAMQHSTSFNGKRKPSEALAEATASKKARVEDA</sequence>
<evidence type="ECO:0000256" key="4">
    <source>
        <dbReference type="ARBA" id="ARBA00021268"/>
    </source>
</evidence>
<evidence type="ECO:0000256" key="11">
    <source>
        <dbReference type="PIRSR" id="PIRSR038084-2"/>
    </source>
</evidence>
<reference evidence="14 15" key="1">
    <citation type="submission" date="2017-02" db="EMBL/GenBank/DDBJ databases">
        <title>Genomes of Trichoderma spp. with biocontrol activity.</title>
        <authorList>
            <person name="Gardiner D."/>
            <person name="Kazan K."/>
            <person name="Vos C."/>
            <person name="Harvey P."/>
        </authorList>
    </citation>
    <scope>NUCLEOTIDE SEQUENCE [LARGE SCALE GENOMIC DNA]</scope>
    <source>
        <strain evidence="14 15">Tr1</strain>
    </source>
</reference>
<evidence type="ECO:0000256" key="8">
    <source>
        <dbReference type="ARBA" id="ARBA00048017"/>
    </source>
</evidence>
<evidence type="ECO:0000256" key="5">
    <source>
        <dbReference type="ARBA" id="ARBA00022679"/>
    </source>
</evidence>
<comment type="caution">
    <text evidence="14">The sequence shown here is derived from an EMBL/GenBank/DDBJ whole genome shotgun (WGS) entry which is preliminary data.</text>
</comment>
<evidence type="ECO:0000256" key="7">
    <source>
        <dbReference type="ARBA" id="ARBA00023315"/>
    </source>
</evidence>
<feature type="domain" description="Histone acetyl transferase HAT1 N-terminal" evidence="13">
    <location>
        <begin position="31"/>
        <end position="186"/>
    </location>
</feature>
<dbReference type="AlphaFoldDB" id="A0A2K0UJF7"/>
<feature type="binding site" evidence="11">
    <location>
        <position position="317"/>
    </location>
    <ligand>
        <name>acetyl-CoA</name>
        <dbReference type="ChEBI" id="CHEBI:57288"/>
    </ligand>
</feature>
<comment type="catalytic activity">
    <reaction evidence="8 9">
        <text>L-lysyl-[protein] + acetyl-CoA = N(6)-acetyl-L-lysyl-[protein] + CoA + H(+)</text>
        <dbReference type="Rhea" id="RHEA:45948"/>
        <dbReference type="Rhea" id="RHEA-COMP:9752"/>
        <dbReference type="Rhea" id="RHEA-COMP:10731"/>
        <dbReference type="ChEBI" id="CHEBI:15378"/>
        <dbReference type="ChEBI" id="CHEBI:29969"/>
        <dbReference type="ChEBI" id="CHEBI:57287"/>
        <dbReference type="ChEBI" id="CHEBI:57288"/>
        <dbReference type="ChEBI" id="CHEBI:61930"/>
        <dbReference type="EC" id="2.3.1.48"/>
    </reaction>
</comment>
<dbReference type="InterPro" id="IPR016181">
    <property type="entry name" value="Acyl_CoA_acyltransferase"/>
</dbReference>
<feature type="region of interest" description="Interaction with histone H4 N-terminus" evidence="11">
    <location>
        <begin position="239"/>
        <end position="241"/>
    </location>
</feature>
<dbReference type="InterPro" id="IPR037113">
    <property type="entry name" value="Hat1_N_sf"/>
</dbReference>
<keyword evidence="7 9" id="KW-0012">Acyltransferase</keyword>
<dbReference type="Pfam" id="PF10394">
    <property type="entry name" value="Hat1_N"/>
    <property type="match status" value="1"/>
</dbReference>
<proteinExistence type="inferred from homology"/>
<dbReference type="InterPro" id="IPR013523">
    <property type="entry name" value="Hist_AcTrfase_HAT1_C"/>
</dbReference>
<evidence type="ECO:0000256" key="6">
    <source>
        <dbReference type="ARBA" id="ARBA00023242"/>
    </source>
</evidence>
<evidence type="ECO:0000256" key="12">
    <source>
        <dbReference type="SAM" id="MobiDB-lite"/>
    </source>
</evidence>
<dbReference type="GO" id="GO:0042393">
    <property type="term" value="F:histone binding"/>
    <property type="evidence" value="ECO:0007669"/>
    <property type="project" value="InterPro"/>
</dbReference>
<dbReference type="Pfam" id="PF21184">
    <property type="entry name" value="HAT1_C_fung"/>
    <property type="match status" value="1"/>
</dbReference>
<evidence type="ECO:0000313" key="14">
    <source>
        <dbReference type="EMBL" id="PNP57877.1"/>
    </source>
</evidence>
<dbReference type="GO" id="GO:0031509">
    <property type="term" value="P:subtelomeric heterochromatin formation"/>
    <property type="evidence" value="ECO:0007669"/>
    <property type="project" value="InterPro"/>
</dbReference>
<evidence type="ECO:0000256" key="3">
    <source>
        <dbReference type="ARBA" id="ARBA00013184"/>
    </source>
</evidence>
<keyword evidence="9" id="KW-0963">Cytoplasm</keyword>
<comment type="subcellular location">
    <subcellularLocation>
        <location evidence="9">Cytoplasm</location>
    </subcellularLocation>
    <subcellularLocation>
        <location evidence="1 9">Nucleus</location>
    </subcellularLocation>
</comment>
<protein>
    <recommendedName>
        <fullName evidence="4 9">Histone acetyltransferase type B catalytic subunit</fullName>
        <ecNumber evidence="3 9">2.3.1.48</ecNumber>
    </recommendedName>
</protein>
<dbReference type="Proteomes" id="UP000236290">
    <property type="component" value="Unassembled WGS sequence"/>
</dbReference>
<name>A0A2K0UJF7_TRIHA</name>
<comment type="subunit">
    <text evidence="9">Component of the HAT-B complex composed of at least HAT1 and HAT2. The HAT-B complex binds to histone H4 tail.</text>
</comment>
<dbReference type="GO" id="GO:0005737">
    <property type="term" value="C:cytoplasm"/>
    <property type="evidence" value="ECO:0007669"/>
    <property type="project" value="UniProtKB-SubCell"/>
</dbReference>
<organism evidence="14 15">
    <name type="scientific">Trichoderma harzianum</name>
    <name type="common">Hypocrea lixii</name>
    <dbReference type="NCBI Taxonomy" id="5544"/>
    <lineage>
        <taxon>Eukaryota</taxon>
        <taxon>Fungi</taxon>
        <taxon>Dikarya</taxon>
        <taxon>Ascomycota</taxon>
        <taxon>Pezizomycotina</taxon>
        <taxon>Sordariomycetes</taxon>
        <taxon>Hypocreomycetidae</taxon>
        <taxon>Hypocreales</taxon>
        <taxon>Hypocreaceae</taxon>
        <taxon>Trichoderma</taxon>
    </lineage>
</organism>
<comment type="similarity">
    <text evidence="2 9">Belongs to the HAT1 family.</text>
</comment>
<dbReference type="PIRSF" id="PIRSF038084">
    <property type="entry name" value="HAT-B_cat"/>
    <property type="match status" value="1"/>
</dbReference>
<keyword evidence="5 9" id="KW-0808">Transferase</keyword>
<feature type="binding site" evidence="11">
    <location>
        <begin position="279"/>
        <end position="281"/>
    </location>
    <ligand>
        <name>acetyl-CoA</name>
        <dbReference type="ChEBI" id="CHEBI:57288"/>
    </ligand>
</feature>
<dbReference type="GO" id="GO:0005634">
    <property type="term" value="C:nucleus"/>
    <property type="evidence" value="ECO:0007669"/>
    <property type="project" value="UniProtKB-SubCell"/>
</dbReference>
<dbReference type="PANTHER" id="PTHR12046">
    <property type="entry name" value="HISTONE ACETYLTRANSFERASE TYPE B CATALYTIC SUBUNIT"/>
    <property type="match status" value="1"/>
</dbReference>
<comment type="function">
    <text evidence="9">Catalytic component of the histone acetylase B (HAT-B) complex. Has intrinsic substrate specificity that modifies lysine in recognition sequence GXGKXG. Involved in DNA double-strand break repair.</text>
</comment>
<dbReference type="GO" id="GO:0004402">
    <property type="term" value="F:histone acetyltransferase activity"/>
    <property type="evidence" value="ECO:0007669"/>
    <property type="project" value="UniProtKB-UniRule"/>
</dbReference>
<accession>A0A2K0UJF7</accession>
<evidence type="ECO:0000256" key="9">
    <source>
        <dbReference type="PIRNR" id="PIRNR038084"/>
    </source>
</evidence>
<feature type="active site" description="Proton donor/acceptor" evidence="10">
    <location>
        <position position="314"/>
    </location>
</feature>
<feature type="region of interest" description="Disordered" evidence="12">
    <location>
        <begin position="471"/>
        <end position="499"/>
    </location>
</feature>
<dbReference type="SUPFAM" id="SSF55729">
    <property type="entry name" value="Acyl-CoA N-acyltransferases (Nat)"/>
    <property type="match status" value="1"/>
</dbReference>
<dbReference type="InterPro" id="IPR019467">
    <property type="entry name" value="Hat1_N"/>
</dbReference>
<gene>
    <name evidence="14" type="ORF">THARTR1_02035</name>
</gene>
<evidence type="ECO:0000256" key="1">
    <source>
        <dbReference type="ARBA" id="ARBA00004123"/>
    </source>
</evidence>
<feature type="region of interest" description="Interaction with histone H4 N-terminus" evidence="11">
    <location>
        <begin position="65"/>
        <end position="67"/>
    </location>
</feature>
<evidence type="ECO:0000313" key="15">
    <source>
        <dbReference type="Proteomes" id="UP000236290"/>
    </source>
</evidence>